<dbReference type="InterPro" id="IPR045236">
    <property type="entry name" value="RevRr_diiron-bd_dom"/>
</dbReference>
<dbReference type="InterPro" id="IPR009078">
    <property type="entry name" value="Ferritin-like_SF"/>
</dbReference>
<dbReference type="InterPro" id="IPR024934">
    <property type="entry name" value="Rubredoxin-like_dom"/>
</dbReference>
<dbReference type="AlphaFoldDB" id="A0A645CZV1"/>
<dbReference type="Pfam" id="PF21349">
    <property type="entry name" value="RUBY_RBDX"/>
    <property type="match status" value="1"/>
</dbReference>
<evidence type="ECO:0000256" key="2">
    <source>
        <dbReference type="ARBA" id="ARBA00022982"/>
    </source>
</evidence>
<dbReference type="PANTHER" id="PTHR43339:SF1">
    <property type="entry name" value="RUBRERYTHRIN"/>
    <property type="match status" value="1"/>
</dbReference>
<keyword evidence="5" id="KW-0560">Oxidoreductase</keyword>
<dbReference type="SUPFAM" id="SSF47240">
    <property type="entry name" value="Ferritin-like"/>
    <property type="match status" value="1"/>
</dbReference>
<evidence type="ECO:0000259" key="3">
    <source>
        <dbReference type="PROSITE" id="PS50903"/>
    </source>
</evidence>
<dbReference type="PANTHER" id="PTHR43339">
    <property type="entry name" value="RUBRERYTHRIN-RELATED"/>
    <property type="match status" value="1"/>
</dbReference>
<dbReference type="EC" id="1.11.1.1" evidence="5"/>
<dbReference type="GO" id="GO:0005506">
    <property type="term" value="F:iron ion binding"/>
    <property type="evidence" value="ECO:0007669"/>
    <property type="project" value="InterPro"/>
</dbReference>
<dbReference type="InterPro" id="IPR052773">
    <property type="entry name" value="Anaerobic_Peroxidase-Rel"/>
</dbReference>
<evidence type="ECO:0000259" key="4">
    <source>
        <dbReference type="PROSITE" id="PS50905"/>
    </source>
</evidence>
<dbReference type="InterPro" id="IPR012347">
    <property type="entry name" value="Ferritin-like"/>
</dbReference>
<dbReference type="CDD" id="cd00350">
    <property type="entry name" value="rubredoxin_like"/>
    <property type="match status" value="1"/>
</dbReference>
<dbReference type="GO" id="GO:0016692">
    <property type="term" value="F:NADH peroxidase activity"/>
    <property type="evidence" value="ECO:0007669"/>
    <property type="project" value="UniProtKB-EC"/>
</dbReference>
<keyword evidence="2" id="KW-0249">Electron transport</keyword>
<dbReference type="SUPFAM" id="SSF57802">
    <property type="entry name" value="Rubredoxin-like"/>
    <property type="match status" value="1"/>
</dbReference>
<evidence type="ECO:0000313" key="5">
    <source>
        <dbReference type="EMBL" id="MPM82494.1"/>
    </source>
</evidence>
<dbReference type="PROSITE" id="PS50903">
    <property type="entry name" value="RUBREDOXIN_LIKE"/>
    <property type="match status" value="1"/>
</dbReference>
<dbReference type="Pfam" id="PF02915">
    <property type="entry name" value="Rubrerythrin"/>
    <property type="match status" value="1"/>
</dbReference>
<dbReference type="Gene3D" id="1.20.1260.10">
    <property type="match status" value="1"/>
</dbReference>
<accession>A0A645CZV1</accession>
<keyword evidence="5" id="KW-0575">Peroxidase</keyword>
<dbReference type="InterPro" id="IPR003251">
    <property type="entry name" value="Rr_diiron-bd_dom"/>
</dbReference>
<evidence type="ECO:0000256" key="1">
    <source>
        <dbReference type="ARBA" id="ARBA00022448"/>
    </source>
</evidence>
<feature type="domain" description="Ferritin-like diiron" evidence="4">
    <location>
        <begin position="50"/>
        <end position="180"/>
    </location>
</feature>
<gene>
    <name evidence="5" type="primary">rbr3A_12</name>
    <name evidence="5" type="ORF">SDC9_129555</name>
</gene>
<reference evidence="5" key="1">
    <citation type="submission" date="2019-08" db="EMBL/GenBank/DDBJ databases">
        <authorList>
            <person name="Kucharzyk K."/>
            <person name="Murdoch R.W."/>
            <person name="Higgins S."/>
            <person name="Loffler F."/>
        </authorList>
    </citation>
    <scope>NUCLEOTIDE SEQUENCE</scope>
</reference>
<proteinExistence type="predicted"/>
<dbReference type="InterPro" id="IPR009040">
    <property type="entry name" value="Ferritin-like_diiron"/>
</dbReference>
<dbReference type="CDD" id="cd01046">
    <property type="entry name" value="Rubrerythrin_like"/>
    <property type="match status" value="1"/>
</dbReference>
<protein>
    <submittedName>
        <fullName evidence="5">Reverse rubrerythrin-1</fullName>
        <ecNumber evidence="5">1.11.1.1</ecNumber>
    </submittedName>
</protein>
<dbReference type="EMBL" id="VSSQ01031566">
    <property type="protein sequence ID" value="MPM82494.1"/>
    <property type="molecule type" value="Genomic_DNA"/>
</dbReference>
<keyword evidence="1" id="KW-0813">Transport</keyword>
<dbReference type="InterPro" id="IPR048574">
    <property type="entry name" value="RUBY_RBDX"/>
</dbReference>
<dbReference type="PROSITE" id="PS50905">
    <property type="entry name" value="FERRITIN_LIKE"/>
    <property type="match status" value="1"/>
</dbReference>
<organism evidence="5">
    <name type="scientific">bioreactor metagenome</name>
    <dbReference type="NCBI Taxonomy" id="1076179"/>
    <lineage>
        <taxon>unclassified sequences</taxon>
        <taxon>metagenomes</taxon>
        <taxon>ecological metagenomes</taxon>
    </lineage>
</organism>
<dbReference type="Gene3D" id="2.20.28.10">
    <property type="match status" value="1"/>
</dbReference>
<sequence length="180" mass="20483">MKWICKVCGYVYEGNEPPEFCPVCKVGKDKFERLEETPQWTDVHTLGVAQGMDERVVAGLRKQYEKECIEAGAYMAMARQADGQGYPEIANSFQRMAMEEVGHAARLAEILGEQLVDDVEKNVKNRVEIELNACKEKQALALLAKELGYNEIYSALHDMCKDEARHGQALEGVRKRYFFK</sequence>
<feature type="domain" description="Rubredoxin-like" evidence="3">
    <location>
        <begin position="2"/>
        <end position="34"/>
    </location>
</feature>
<name>A0A645CZV1_9ZZZZ</name>
<comment type="caution">
    <text evidence="5">The sequence shown here is derived from an EMBL/GenBank/DDBJ whole genome shotgun (WGS) entry which is preliminary data.</text>
</comment>